<organism evidence="2 3">
    <name type="scientific">Alishewanella aestuarii B11</name>
    <dbReference type="NCBI Taxonomy" id="1197174"/>
    <lineage>
        <taxon>Bacteria</taxon>
        <taxon>Pseudomonadati</taxon>
        <taxon>Pseudomonadota</taxon>
        <taxon>Gammaproteobacteria</taxon>
        <taxon>Alteromonadales</taxon>
        <taxon>Alteromonadaceae</taxon>
        <taxon>Alishewanella</taxon>
    </lineage>
</organism>
<name>J2IHN3_9ALTE</name>
<dbReference type="GO" id="GO:0003677">
    <property type="term" value="F:DNA binding"/>
    <property type="evidence" value="ECO:0007669"/>
    <property type="project" value="InterPro"/>
</dbReference>
<proteinExistence type="predicted"/>
<comment type="caution">
    <text evidence="2">The sequence shown here is derived from an EMBL/GenBank/DDBJ whole genome shotgun (WGS) entry which is preliminary data.</text>
</comment>
<dbReference type="InterPro" id="IPR036078">
    <property type="entry name" value="Spo11/TopoVI_A_sf"/>
</dbReference>
<evidence type="ECO:0000259" key="1">
    <source>
        <dbReference type="Pfam" id="PF23947"/>
    </source>
</evidence>
<dbReference type="Pfam" id="PF23947">
    <property type="entry name" value="DUF7281"/>
    <property type="match status" value="1"/>
</dbReference>
<protein>
    <recommendedName>
        <fullName evidence="1">DUF7281 domain-containing protein</fullName>
    </recommendedName>
</protein>
<dbReference type="AlphaFoldDB" id="J2IHN3"/>
<feature type="domain" description="DUF7281" evidence="1">
    <location>
        <begin position="123"/>
        <end position="277"/>
    </location>
</feature>
<keyword evidence="3" id="KW-1185">Reference proteome</keyword>
<evidence type="ECO:0000313" key="3">
    <source>
        <dbReference type="Proteomes" id="UP000012043"/>
    </source>
</evidence>
<accession>J2IHN3</accession>
<dbReference type="Proteomes" id="UP000012043">
    <property type="component" value="Unassembled WGS sequence"/>
</dbReference>
<evidence type="ECO:0000313" key="2">
    <source>
        <dbReference type="EMBL" id="EJI86762.1"/>
    </source>
</evidence>
<dbReference type="InterPro" id="IPR055705">
    <property type="entry name" value="DUF7281"/>
</dbReference>
<dbReference type="SUPFAM" id="SSF56726">
    <property type="entry name" value="DNA topoisomerase IV, alpha subunit"/>
    <property type="match status" value="1"/>
</dbReference>
<dbReference type="GO" id="GO:0005694">
    <property type="term" value="C:chromosome"/>
    <property type="evidence" value="ECO:0007669"/>
    <property type="project" value="InterPro"/>
</dbReference>
<dbReference type="EMBL" id="ALAB01000002">
    <property type="protein sequence ID" value="EJI86762.1"/>
    <property type="molecule type" value="Genomic_DNA"/>
</dbReference>
<dbReference type="RefSeq" id="WP_008606543.1">
    <property type="nucleotide sequence ID" value="NZ_ALAB01000002.1"/>
</dbReference>
<sequence>MHKALGLQALNWLLKLEQRLQRDGSAAIKADSKIAAQVIAWCIEQQLLPAHSARLPTVPFNRALLEQIAEAQQALGQACFRQPLSSQDRLEQSLYSQQELKSAGASPRQHRVLVRLNTPLFAQGLPALQFSDLDWQQLPLSAYDALLVVENLDCFYQLERFTLALPYQLPLIIYRGDTQYSSGCAVLCDAWPQTGKPCIYFGDADLAGLSIAISLGCSSMLLPELSQFQHAASPAMLDNKQLKFQPGLAAMAMHPAFTPYQQLICQQLKGLRQQQMQAMPLTPVPLLNPPPQITPYSDSGMLAYRSRNLR</sequence>
<reference evidence="2 3" key="1">
    <citation type="journal article" date="2012" name="J. Bacteriol.">
        <title>Genome Sequence of Pectin-Degrading Alishewanella aestuarii Strain B11T, Isolated from Tidal Flat Sediment.</title>
        <authorList>
            <person name="Jung J."/>
            <person name="Choi S."/>
            <person name="Chun J."/>
            <person name="Park W."/>
        </authorList>
    </citation>
    <scope>NUCLEOTIDE SEQUENCE [LARGE SCALE GENOMIC DNA]</scope>
    <source>
        <strain evidence="2 3">B11</strain>
    </source>
</reference>
<dbReference type="PATRIC" id="fig|1197174.4.peg.302"/>
<gene>
    <name evidence="2" type="ORF">AEST_03080</name>
</gene>